<sequence length="450" mass="50831">MTPHPPGPRGLPYLGSLPAYRRDAAQFLTRTRYEYGPVAKLRMGPYTFTLATGSAAVQHVLIRNKENYCRGQLYKQFELVMGRGLLTMDDDEWRPHRRVMQPAFLRSALAGYFPSVRERTEQLLMRWERHALDGTPVDLVAECLRLASAVIMDVLFGFDIDDRAARIKEVVDQSIDVMFPHGTFQEMLPLWVPTPRNRRVKRNREQLLELADDVARAPAGAGEMTLDSLLRAAARRGEEGWSREELRDEILTIYLAGHETTATAMAWSLISVANEPAVRERLSEEVDRVVGQRSVEYADLESLPYTKAVIDETLRLYPPIWLFPRDAINDDVMDGYRVDAKTSVLLSPLLSHRDPEVWSNPEAFDPERFLAPSGRPPQGSYIPFGLGARQCVGNAVALVELQAVLAMITQRYRLEILPSSMLRYGDTLISLRPMGDVFARVHVRDGNGVA</sequence>
<evidence type="ECO:0000256" key="3">
    <source>
        <dbReference type="ARBA" id="ARBA00022723"/>
    </source>
</evidence>
<dbReference type="PRINTS" id="PR00385">
    <property type="entry name" value="P450"/>
</dbReference>
<organism evidence="9 10">
    <name type="scientific">Kocuria soli</name>
    <dbReference type="NCBI Taxonomy" id="2485125"/>
    <lineage>
        <taxon>Bacteria</taxon>
        <taxon>Bacillati</taxon>
        <taxon>Actinomycetota</taxon>
        <taxon>Actinomycetes</taxon>
        <taxon>Micrococcales</taxon>
        <taxon>Micrococcaceae</taxon>
        <taxon>Kocuria</taxon>
    </lineage>
</organism>
<evidence type="ECO:0000256" key="1">
    <source>
        <dbReference type="ARBA" id="ARBA00010617"/>
    </source>
</evidence>
<dbReference type="Pfam" id="PF00067">
    <property type="entry name" value="p450"/>
    <property type="match status" value="1"/>
</dbReference>
<evidence type="ECO:0000256" key="6">
    <source>
        <dbReference type="ARBA" id="ARBA00023033"/>
    </source>
</evidence>
<dbReference type="InterPro" id="IPR050196">
    <property type="entry name" value="Cytochrome_P450_Monoox"/>
</dbReference>
<dbReference type="InterPro" id="IPR036396">
    <property type="entry name" value="Cyt_P450_sf"/>
</dbReference>
<dbReference type="AlphaFoldDB" id="A0A3N3ZVK3"/>
<dbReference type="PANTHER" id="PTHR24291">
    <property type="entry name" value="CYTOCHROME P450 FAMILY 4"/>
    <property type="match status" value="1"/>
</dbReference>
<dbReference type="GO" id="GO:0004497">
    <property type="term" value="F:monooxygenase activity"/>
    <property type="evidence" value="ECO:0007669"/>
    <property type="project" value="UniProtKB-KW"/>
</dbReference>
<keyword evidence="3 7" id="KW-0479">Metal-binding</keyword>
<feature type="binding site" description="axial binding residue" evidence="7">
    <location>
        <position position="391"/>
    </location>
    <ligand>
        <name>heme</name>
        <dbReference type="ChEBI" id="CHEBI:30413"/>
    </ligand>
    <ligandPart>
        <name>Fe</name>
        <dbReference type="ChEBI" id="CHEBI:18248"/>
    </ligandPart>
</feature>
<reference evidence="9 10" key="1">
    <citation type="submission" date="2018-10" db="EMBL/GenBank/DDBJ databases">
        <title>Kocuria sp. M5W7-7, whole genome shotgun sequence.</title>
        <authorList>
            <person name="Tuo L."/>
        </authorList>
    </citation>
    <scope>NUCLEOTIDE SEQUENCE [LARGE SCALE GENOMIC DNA]</scope>
    <source>
        <strain evidence="9 10">M5W7-7</strain>
    </source>
</reference>
<dbReference type="PRINTS" id="PR00463">
    <property type="entry name" value="EP450I"/>
</dbReference>
<dbReference type="SUPFAM" id="SSF48264">
    <property type="entry name" value="Cytochrome P450"/>
    <property type="match status" value="1"/>
</dbReference>
<evidence type="ECO:0000256" key="2">
    <source>
        <dbReference type="ARBA" id="ARBA00022617"/>
    </source>
</evidence>
<name>A0A3N3ZVK3_9MICC</name>
<keyword evidence="4 8" id="KW-0560">Oxidoreductase</keyword>
<proteinExistence type="inferred from homology"/>
<dbReference type="GO" id="GO:0005506">
    <property type="term" value="F:iron ion binding"/>
    <property type="evidence" value="ECO:0007669"/>
    <property type="project" value="InterPro"/>
</dbReference>
<dbReference type="InterPro" id="IPR002401">
    <property type="entry name" value="Cyt_P450_E_grp-I"/>
</dbReference>
<keyword evidence="6 8" id="KW-0503">Monooxygenase</keyword>
<keyword evidence="5 7" id="KW-0408">Iron</keyword>
<evidence type="ECO:0000256" key="7">
    <source>
        <dbReference type="PIRSR" id="PIRSR602401-1"/>
    </source>
</evidence>
<evidence type="ECO:0000256" key="5">
    <source>
        <dbReference type="ARBA" id="ARBA00023004"/>
    </source>
</evidence>
<dbReference type="Gene3D" id="1.10.630.10">
    <property type="entry name" value="Cytochrome P450"/>
    <property type="match status" value="1"/>
</dbReference>
<evidence type="ECO:0000256" key="8">
    <source>
        <dbReference type="RuleBase" id="RU000461"/>
    </source>
</evidence>
<dbReference type="RefSeq" id="WP_123824344.1">
    <property type="nucleotide sequence ID" value="NZ_RKMF01000003.1"/>
</dbReference>
<keyword evidence="10" id="KW-1185">Reference proteome</keyword>
<dbReference type="PROSITE" id="PS00086">
    <property type="entry name" value="CYTOCHROME_P450"/>
    <property type="match status" value="1"/>
</dbReference>
<dbReference type="PANTHER" id="PTHR24291:SF50">
    <property type="entry name" value="BIFUNCTIONAL ALBAFLAVENONE MONOOXYGENASE_TERPENE SYNTHASE"/>
    <property type="match status" value="1"/>
</dbReference>
<dbReference type="GO" id="GO:0016705">
    <property type="term" value="F:oxidoreductase activity, acting on paired donors, with incorporation or reduction of molecular oxygen"/>
    <property type="evidence" value="ECO:0007669"/>
    <property type="project" value="InterPro"/>
</dbReference>
<gene>
    <name evidence="9" type="ORF">EDL96_03020</name>
</gene>
<protein>
    <submittedName>
        <fullName evidence="9">Cytochrome P450</fullName>
    </submittedName>
</protein>
<dbReference type="InterPro" id="IPR017972">
    <property type="entry name" value="Cyt_P450_CS"/>
</dbReference>
<dbReference type="GO" id="GO:0020037">
    <property type="term" value="F:heme binding"/>
    <property type="evidence" value="ECO:0007669"/>
    <property type="project" value="InterPro"/>
</dbReference>
<comment type="similarity">
    <text evidence="1 8">Belongs to the cytochrome P450 family.</text>
</comment>
<dbReference type="Proteomes" id="UP000270616">
    <property type="component" value="Unassembled WGS sequence"/>
</dbReference>
<evidence type="ECO:0000313" key="9">
    <source>
        <dbReference type="EMBL" id="ROZ64248.1"/>
    </source>
</evidence>
<dbReference type="InterPro" id="IPR001128">
    <property type="entry name" value="Cyt_P450"/>
</dbReference>
<dbReference type="OrthoDB" id="502624at2"/>
<evidence type="ECO:0000313" key="10">
    <source>
        <dbReference type="Proteomes" id="UP000270616"/>
    </source>
</evidence>
<comment type="caution">
    <text evidence="9">The sequence shown here is derived from an EMBL/GenBank/DDBJ whole genome shotgun (WGS) entry which is preliminary data.</text>
</comment>
<accession>A0A3N3ZVK3</accession>
<keyword evidence="2 7" id="KW-0349">Heme</keyword>
<dbReference type="EMBL" id="RKMF01000003">
    <property type="protein sequence ID" value="ROZ64248.1"/>
    <property type="molecule type" value="Genomic_DNA"/>
</dbReference>
<evidence type="ECO:0000256" key="4">
    <source>
        <dbReference type="ARBA" id="ARBA00023002"/>
    </source>
</evidence>
<comment type="cofactor">
    <cofactor evidence="7">
        <name>heme</name>
        <dbReference type="ChEBI" id="CHEBI:30413"/>
    </cofactor>
</comment>